<dbReference type="KEGG" id="rsu:NHU_02374"/>
<reference evidence="4 5" key="1">
    <citation type="submission" date="2015-02" db="EMBL/GenBank/DDBJ databases">
        <title>Genome sequene of Rhodovulum sulfidophilum DSM 2351.</title>
        <authorList>
            <person name="Nagao N."/>
        </authorList>
    </citation>
    <scope>NUCLEOTIDE SEQUENCE [LARGE SCALE GENOMIC DNA]</scope>
    <source>
        <strain evidence="4 5">DSM 2351</strain>
    </source>
</reference>
<feature type="domain" description="ABC transporter" evidence="3">
    <location>
        <begin position="154"/>
        <end position="192"/>
    </location>
</feature>
<proteinExistence type="predicted"/>
<sequence length="242" mass="25449">MDAIIELTSLGAAKYGGNYSAFRQRRESERAAAAQDLAHAQKLRAEAAHRAQQAAERKARKDSAGRKSRTRGDQPKILMDAAKGRAEASGGAGARLRDARRDAAEDVLTAAREKVEVLTPIHMDIAPSGLPAGRIVLTLDRVTAGYDPAVPVFEDLSLPLTGPERVVIAGPNGSGKTTLLKLITGALRPMAGLKGSTPALASLGRSACHGIPSSTARPRGVTNHPWKAARSSGDKSAAERWP</sequence>
<dbReference type="Pfam" id="PF00005">
    <property type="entry name" value="ABC_tran"/>
    <property type="match status" value="1"/>
</dbReference>
<dbReference type="InterPro" id="IPR003439">
    <property type="entry name" value="ABC_transporter-like_ATP-bd"/>
</dbReference>
<keyword evidence="1" id="KW-0677">Repeat</keyword>
<evidence type="ECO:0000256" key="1">
    <source>
        <dbReference type="ARBA" id="ARBA00022737"/>
    </source>
</evidence>
<feature type="compositionally biased region" description="Basic and acidic residues" evidence="2">
    <location>
        <begin position="232"/>
        <end position="242"/>
    </location>
</feature>
<gene>
    <name evidence="4" type="ORF">NHU_02374</name>
</gene>
<dbReference type="GO" id="GO:0005524">
    <property type="term" value="F:ATP binding"/>
    <property type="evidence" value="ECO:0007669"/>
    <property type="project" value="InterPro"/>
</dbReference>
<accession>A0A0D6B3S9</accession>
<evidence type="ECO:0000313" key="5">
    <source>
        <dbReference type="Proteomes" id="UP000064912"/>
    </source>
</evidence>
<dbReference type="AlphaFoldDB" id="A0A0D6B3S9"/>
<dbReference type="EMBL" id="AP014800">
    <property type="protein sequence ID" value="BAQ69525.1"/>
    <property type="molecule type" value="Genomic_DNA"/>
</dbReference>
<organism evidence="4 5">
    <name type="scientific">Rhodovulum sulfidophilum</name>
    <name type="common">Rhodobacter sulfidophilus</name>
    <dbReference type="NCBI Taxonomy" id="35806"/>
    <lineage>
        <taxon>Bacteria</taxon>
        <taxon>Pseudomonadati</taxon>
        <taxon>Pseudomonadota</taxon>
        <taxon>Alphaproteobacteria</taxon>
        <taxon>Rhodobacterales</taxon>
        <taxon>Paracoccaceae</taxon>
        <taxon>Rhodovulum</taxon>
    </lineage>
</organism>
<evidence type="ECO:0000313" key="4">
    <source>
        <dbReference type="EMBL" id="BAQ69525.1"/>
    </source>
</evidence>
<evidence type="ECO:0000259" key="3">
    <source>
        <dbReference type="Pfam" id="PF00005"/>
    </source>
</evidence>
<feature type="region of interest" description="Disordered" evidence="2">
    <location>
        <begin position="30"/>
        <end position="97"/>
    </location>
</feature>
<evidence type="ECO:0000256" key="2">
    <source>
        <dbReference type="SAM" id="MobiDB-lite"/>
    </source>
</evidence>
<dbReference type="Gene3D" id="3.40.50.300">
    <property type="entry name" value="P-loop containing nucleotide triphosphate hydrolases"/>
    <property type="match status" value="1"/>
</dbReference>
<protein>
    <submittedName>
        <fullName evidence="4">ABC transporter-like protein</fullName>
    </submittedName>
</protein>
<dbReference type="Proteomes" id="UP000064912">
    <property type="component" value="Chromosome"/>
</dbReference>
<feature type="region of interest" description="Disordered" evidence="2">
    <location>
        <begin position="211"/>
        <end position="242"/>
    </location>
</feature>
<dbReference type="GO" id="GO:0016887">
    <property type="term" value="F:ATP hydrolysis activity"/>
    <property type="evidence" value="ECO:0007669"/>
    <property type="project" value="InterPro"/>
</dbReference>
<dbReference type="PANTHER" id="PTHR19211">
    <property type="entry name" value="ATP-BINDING TRANSPORT PROTEIN-RELATED"/>
    <property type="match status" value="1"/>
</dbReference>
<dbReference type="PANTHER" id="PTHR19211:SF6">
    <property type="entry name" value="BLL7188 PROTEIN"/>
    <property type="match status" value="1"/>
</dbReference>
<feature type="compositionally biased region" description="Low complexity" evidence="2">
    <location>
        <begin position="31"/>
        <end position="40"/>
    </location>
</feature>
<dbReference type="SUPFAM" id="SSF52540">
    <property type="entry name" value="P-loop containing nucleoside triphosphate hydrolases"/>
    <property type="match status" value="1"/>
</dbReference>
<dbReference type="InterPro" id="IPR027417">
    <property type="entry name" value="P-loop_NTPase"/>
</dbReference>
<feature type="compositionally biased region" description="Basic and acidic residues" evidence="2">
    <location>
        <begin position="43"/>
        <end position="74"/>
    </location>
</feature>
<name>A0A0D6B3S9_RHOSU</name>
<dbReference type="InterPro" id="IPR050611">
    <property type="entry name" value="ABCF"/>
</dbReference>